<dbReference type="GeneID" id="36835820"/>
<dbReference type="GO" id="GO:0003677">
    <property type="term" value="F:DNA binding"/>
    <property type="evidence" value="ECO:0007669"/>
    <property type="project" value="InterPro"/>
</dbReference>
<accession>A0A2U9IVI9</accession>
<dbReference type="RefSeq" id="WP_110369511.1">
    <property type="nucleotide sequence ID" value="NZ_CP029287.2"/>
</dbReference>
<keyword evidence="3" id="KW-1185">Reference proteome</keyword>
<reference evidence="2" key="1">
    <citation type="submission" date="2018-05" db="EMBL/GenBank/DDBJ databases">
        <title>Complete Genome Sequences of Extremely Thermoacidophilic, Metal-Mobilizing Type-Strain Members of the Archaeal Family Sulfolobaceae: Acidianus brierleyi DSM-1651T, Acidianus sulfidivorans DSM-18786T, Metallosphaera hakonensis DSM-7519T, and Metallosphaera prunae DSM-10039T.</title>
        <authorList>
            <person name="Counts J.A."/>
            <person name="Kelly R.M."/>
        </authorList>
    </citation>
    <scope>NUCLEOTIDE SEQUENCE [LARGE SCALE GENOMIC DNA]</scope>
    <source>
        <strain evidence="2">HO1-1</strain>
    </source>
</reference>
<feature type="domain" description="HTH cro/C1-type" evidence="1">
    <location>
        <begin position="28"/>
        <end position="81"/>
    </location>
</feature>
<evidence type="ECO:0000313" key="3">
    <source>
        <dbReference type="Proteomes" id="UP000247586"/>
    </source>
</evidence>
<proteinExistence type="predicted"/>
<dbReference type="EMBL" id="CP029287">
    <property type="protein sequence ID" value="AWS00077.1"/>
    <property type="molecule type" value="Genomic_DNA"/>
</dbReference>
<dbReference type="SUPFAM" id="SSF47413">
    <property type="entry name" value="lambda repressor-like DNA-binding domains"/>
    <property type="match status" value="1"/>
</dbReference>
<organism evidence="2 3">
    <name type="scientific">Metallosphaera hakonensis JCM 8857 = DSM 7519</name>
    <dbReference type="NCBI Taxonomy" id="1293036"/>
    <lineage>
        <taxon>Archaea</taxon>
        <taxon>Thermoproteota</taxon>
        <taxon>Thermoprotei</taxon>
        <taxon>Sulfolobales</taxon>
        <taxon>Sulfolobaceae</taxon>
        <taxon>Metallosphaera</taxon>
    </lineage>
</organism>
<dbReference type="Gene3D" id="1.10.260.40">
    <property type="entry name" value="lambda repressor-like DNA-binding domains"/>
    <property type="match status" value="1"/>
</dbReference>
<dbReference type="Proteomes" id="UP000247586">
    <property type="component" value="Chromosome"/>
</dbReference>
<name>A0A2U9IVI9_9CREN</name>
<sequence>MATEYVIENVAKRIAGDIVWSENPGLAMRKWRETFGVSQSELARILGVSQSVVADYERNRRQPGSYVVKKFVEGLIESDSKRGYKITNELGRLFALNFPFIMDMSDFVSPVTFQDIVVAVDGIPILAELSNIQVYGYVITDSIKAITALTGMEFYQFLSVTFNKVLVFTKVSSGRSPMIALKIAPIRPKLIVLHRPAKMDPLSIYIANKENINVVVSTKRTEDELLSGLRGLALRSNSE</sequence>
<dbReference type="KEGG" id="mhk:DFR87_10720"/>
<dbReference type="PIRSF" id="PIRSF037724">
    <property type="entry name" value="TF_HTH_MJ1545_prd"/>
    <property type="match status" value="1"/>
</dbReference>
<dbReference type="Pfam" id="PF01381">
    <property type="entry name" value="HTH_3"/>
    <property type="match status" value="1"/>
</dbReference>
<dbReference type="PROSITE" id="PS50943">
    <property type="entry name" value="HTH_CROC1"/>
    <property type="match status" value="1"/>
</dbReference>
<protein>
    <submittedName>
        <fullName evidence="2">Transcriptional regulator</fullName>
    </submittedName>
</protein>
<dbReference type="AlphaFoldDB" id="A0A2U9IVI9"/>
<gene>
    <name evidence="2" type="ORF">DFR87_10720</name>
</gene>
<dbReference type="OrthoDB" id="371772at2157"/>
<evidence type="ECO:0000259" key="1">
    <source>
        <dbReference type="PROSITE" id="PS50943"/>
    </source>
</evidence>
<dbReference type="InterPro" id="IPR017271">
    <property type="entry name" value="Tscrpt_reg_HTH_MJ1545_prd"/>
</dbReference>
<dbReference type="CDD" id="cd00093">
    <property type="entry name" value="HTH_XRE"/>
    <property type="match status" value="1"/>
</dbReference>
<dbReference type="SMART" id="SM00530">
    <property type="entry name" value="HTH_XRE"/>
    <property type="match status" value="1"/>
</dbReference>
<dbReference type="InterPro" id="IPR010982">
    <property type="entry name" value="Lambda_DNA-bd_dom_sf"/>
</dbReference>
<evidence type="ECO:0000313" key="2">
    <source>
        <dbReference type="EMBL" id="AWS00077.1"/>
    </source>
</evidence>
<dbReference type="STRING" id="1293036.GCA_001315825_00440"/>
<dbReference type="InterPro" id="IPR001387">
    <property type="entry name" value="Cro/C1-type_HTH"/>
</dbReference>